<proteinExistence type="predicted"/>
<evidence type="ECO:0000313" key="1">
    <source>
        <dbReference type="EMBL" id="MEX4010360.1"/>
    </source>
</evidence>
<comment type="caution">
    <text evidence="1">The sequence shown here is derived from an EMBL/GenBank/DDBJ whole genome shotgun (WGS) entry which is preliminary data.</text>
</comment>
<name>A0ABV3X0A9_9HYPH</name>
<reference evidence="1 2" key="1">
    <citation type="submission" date="2024-01" db="EMBL/GenBank/DDBJ databases">
        <title>New evidence supports the origin of RcGTA from prophage.</title>
        <authorList>
            <person name="Xu Y."/>
            <person name="Liu B."/>
            <person name="Chen F."/>
        </authorList>
    </citation>
    <scope>NUCLEOTIDE SEQUENCE [LARGE SCALE GENOMIC DNA]</scope>
    <source>
        <strain evidence="1 2">CBW1107-2</strain>
    </source>
</reference>
<sequence>MDRLWPRGLGKEEACIDHWAKEIAPSTELSQWFGPDSDKWPEFRRRYEWEWRANGTEMDAFC</sequence>
<dbReference type="EMBL" id="JAZHFV010000012">
    <property type="protein sequence ID" value="MEX4010360.1"/>
    <property type="molecule type" value="Genomic_DNA"/>
</dbReference>
<dbReference type="Proteomes" id="UP001559025">
    <property type="component" value="Unassembled WGS sequence"/>
</dbReference>
<dbReference type="Pfam" id="PF22752">
    <property type="entry name" value="DUF488-N3i"/>
    <property type="match status" value="1"/>
</dbReference>
<dbReference type="PANTHER" id="PTHR36849">
    <property type="entry name" value="CYTOPLASMIC PROTEIN-RELATED"/>
    <property type="match status" value="1"/>
</dbReference>
<accession>A0ABV3X0A9</accession>
<dbReference type="RefSeq" id="WP_368805064.1">
    <property type="nucleotide sequence ID" value="NZ_JAZHFV010000012.1"/>
</dbReference>
<gene>
    <name evidence="1" type="ORF">V1479_23870</name>
</gene>
<evidence type="ECO:0000313" key="2">
    <source>
        <dbReference type="Proteomes" id="UP001559025"/>
    </source>
</evidence>
<keyword evidence="2" id="KW-1185">Reference proteome</keyword>
<dbReference type="InterPro" id="IPR052552">
    <property type="entry name" value="YeaO-like"/>
</dbReference>
<dbReference type="PANTHER" id="PTHR36849:SF1">
    <property type="entry name" value="CYTOPLASMIC PROTEIN"/>
    <property type="match status" value="1"/>
</dbReference>
<organism evidence="1 2">
    <name type="scientific">Neoaquamicrobium sediminum</name>
    <dbReference type="NCBI Taxonomy" id="1849104"/>
    <lineage>
        <taxon>Bacteria</taxon>
        <taxon>Pseudomonadati</taxon>
        <taxon>Pseudomonadota</taxon>
        <taxon>Alphaproteobacteria</taxon>
        <taxon>Hyphomicrobiales</taxon>
        <taxon>Phyllobacteriaceae</taxon>
        <taxon>Neoaquamicrobium</taxon>
    </lineage>
</organism>
<protein>
    <submittedName>
        <fullName evidence="1">DUF488 family protein</fullName>
    </submittedName>
</protein>